<dbReference type="OrthoDB" id="8091188at2"/>
<evidence type="ECO:0000313" key="1">
    <source>
        <dbReference type="EMBL" id="SFA39612.1"/>
    </source>
</evidence>
<dbReference type="RefSeq" id="WP_074948000.1">
    <property type="nucleotide sequence ID" value="NZ_FOJO01000001.1"/>
</dbReference>
<accession>A0A1I0SJG7</accession>
<evidence type="ECO:0000313" key="2">
    <source>
        <dbReference type="Proteomes" id="UP000182312"/>
    </source>
</evidence>
<reference evidence="1 2" key="1">
    <citation type="submission" date="2016-10" db="EMBL/GenBank/DDBJ databases">
        <authorList>
            <person name="de Groot N.N."/>
        </authorList>
    </citation>
    <scope>NUCLEOTIDE SEQUENCE [LARGE SCALE GENOMIC DNA]</scope>
    <source>
        <strain evidence="1 2">CGMCC 1.6117</strain>
    </source>
</reference>
<protein>
    <submittedName>
        <fullName evidence="1">Transcriptional regulator, AlpA family</fullName>
    </submittedName>
</protein>
<proteinExistence type="predicted"/>
<gene>
    <name evidence="1" type="ORF">SAMN04487972_101324</name>
</gene>
<sequence length="61" mass="7191">MERKLISANAVRILCGDISDMTMWRWLNNPALDFPRPIYIGPRRYWREAEVTDWLASRPAA</sequence>
<organism evidence="1 2">
    <name type="scientific">Paracoccus halophilus</name>
    <dbReference type="NCBI Taxonomy" id="376733"/>
    <lineage>
        <taxon>Bacteria</taxon>
        <taxon>Pseudomonadati</taxon>
        <taxon>Pseudomonadota</taxon>
        <taxon>Alphaproteobacteria</taxon>
        <taxon>Rhodobacterales</taxon>
        <taxon>Paracoccaceae</taxon>
        <taxon>Paracoccus</taxon>
    </lineage>
</organism>
<dbReference type="Proteomes" id="UP000182312">
    <property type="component" value="Unassembled WGS sequence"/>
</dbReference>
<dbReference type="AlphaFoldDB" id="A0A1I0SJG7"/>
<dbReference type="EMBL" id="FOJO01000001">
    <property type="protein sequence ID" value="SFA39612.1"/>
    <property type="molecule type" value="Genomic_DNA"/>
</dbReference>
<name>A0A1I0SJG7_9RHOB</name>